<dbReference type="InParanoid" id="A0A0C3IRC1"/>
<dbReference type="OrthoDB" id="2710798at2759"/>
<dbReference type="AlphaFoldDB" id="A0A0C3IRC1"/>
<gene>
    <name evidence="1" type="ORF">M404DRAFT_1004739</name>
</gene>
<sequence>MRIICHAITSDPELYAAWSSIDGMSIELLLLERVGELQGFQGKFISTIMSERSLRGALCNESNENLG</sequence>
<dbReference type="Proteomes" id="UP000054217">
    <property type="component" value="Unassembled WGS sequence"/>
</dbReference>
<reference evidence="1 2" key="1">
    <citation type="submission" date="2014-04" db="EMBL/GenBank/DDBJ databases">
        <authorList>
            <consortium name="DOE Joint Genome Institute"/>
            <person name="Kuo A."/>
            <person name="Kohler A."/>
            <person name="Costa M.D."/>
            <person name="Nagy L.G."/>
            <person name="Floudas D."/>
            <person name="Copeland A."/>
            <person name="Barry K.W."/>
            <person name="Cichocki N."/>
            <person name="Veneault-Fourrey C."/>
            <person name="LaButti K."/>
            <person name="Lindquist E.A."/>
            <person name="Lipzen A."/>
            <person name="Lundell T."/>
            <person name="Morin E."/>
            <person name="Murat C."/>
            <person name="Sun H."/>
            <person name="Tunlid A."/>
            <person name="Henrissat B."/>
            <person name="Grigoriev I.V."/>
            <person name="Hibbett D.S."/>
            <person name="Martin F."/>
            <person name="Nordberg H.P."/>
            <person name="Cantor M.N."/>
            <person name="Hua S.X."/>
        </authorList>
    </citation>
    <scope>NUCLEOTIDE SEQUENCE [LARGE SCALE GENOMIC DNA]</scope>
    <source>
        <strain evidence="1 2">Marx 270</strain>
    </source>
</reference>
<dbReference type="EMBL" id="KN832005">
    <property type="protein sequence ID" value="KIN99477.1"/>
    <property type="molecule type" value="Genomic_DNA"/>
</dbReference>
<organism evidence="1 2">
    <name type="scientific">Pisolithus tinctorius Marx 270</name>
    <dbReference type="NCBI Taxonomy" id="870435"/>
    <lineage>
        <taxon>Eukaryota</taxon>
        <taxon>Fungi</taxon>
        <taxon>Dikarya</taxon>
        <taxon>Basidiomycota</taxon>
        <taxon>Agaricomycotina</taxon>
        <taxon>Agaricomycetes</taxon>
        <taxon>Agaricomycetidae</taxon>
        <taxon>Boletales</taxon>
        <taxon>Sclerodermatineae</taxon>
        <taxon>Pisolithaceae</taxon>
        <taxon>Pisolithus</taxon>
    </lineage>
</organism>
<dbReference type="HOGENOM" id="CLU_2813415_0_0_1"/>
<proteinExistence type="predicted"/>
<evidence type="ECO:0000313" key="1">
    <source>
        <dbReference type="EMBL" id="KIN99477.1"/>
    </source>
</evidence>
<protein>
    <submittedName>
        <fullName evidence="1">Uncharacterized protein</fullName>
    </submittedName>
</protein>
<reference evidence="2" key="2">
    <citation type="submission" date="2015-01" db="EMBL/GenBank/DDBJ databases">
        <title>Evolutionary Origins and Diversification of the Mycorrhizal Mutualists.</title>
        <authorList>
            <consortium name="DOE Joint Genome Institute"/>
            <consortium name="Mycorrhizal Genomics Consortium"/>
            <person name="Kohler A."/>
            <person name="Kuo A."/>
            <person name="Nagy L.G."/>
            <person name="Floudas D."/>
            <person name="Copeland A."/>
            <person name="Barry K.W."/>
            <person name="Cichocki N."/>
            <person name="Veneault-Fourrey C."/>
            <person name="LaButti K."/>
            <person name="Lindquist E.A."/>
            <person name="Lipzen A."/>
            <person name="Lundell T."/>
            <person name="Morin E."/>
            <person name="Murat C."/>
            <person name="Riley R."/>
            <person name="Ohm R."/>
            <person name="Sun H."/>
            <person name="Tunlid A."/>
            <person name="Henrissat B."/>
            <person name="Grigoriev I.V."/>
            <person name="Hibbett D.S."/>
            <person name="Martin F."/>
        </authorList>
    </citation>
    <scope>NUCLEOTIDE SEQUENCE [LARGE SCALE GENOMIC DNA]</scope>
    <source>
        <strain evidence="2">Marx 270</strain>
    </source>
</reference>
<accession>A0A0C3IRC1</accession>
<evidence type="ECO:0000313" key="2">
    <source>
        <dbReference type="Proteomes" id="UP000054217"/>
    </source>
</evidence>
<keyword evidence="2" id="KW-1185">Reference proteome</keyword>
<name>A0A0C3IRC1_PISTI</name>